<evidence type="ECO:0000259" key="3">
    <source>
        <dbReference type="SMART" id="SM00822"/>
    </source>
</evidence>
<name>A0A1H0NBE6_9MICO</name>
<keyword evidence="5" id="KW-1185">Reference proteome</keyword>
<feature type="domain" description="Ketoreductase" evidence="3">
    <location>
        <begin position="12"/>
        <end position="193"/>
    </location>
</feature>
<dbReference type="PRINTS" id="PR00080">
    <property type="entry name" value="SDRFAMILY"/>
</dbReference>
<sequence>MNALDRFSLADRVAVVTGGTRGLGAGFARALGDAGAAVVLVGRDATAADEVLGSLRDNDIRADFVEADVTAPADVQRMLDSTLALHGRVDILVNNAGACVHAPALDVTPEDWRAVMAVNVDAVWTCSQTFGRHFVAQGRGSIVNIGSMSGLIVNRPQWQPAYNASKAAVHHLTRSLAAEWAPHGVRVNALAPGYIKTDMSPVDDPKFRQHWIDDAPMQRYGTVEELAPAVVFLASDASSFVTGSVLVADGGYTAF</sequence>
<evidence type="ECO:0000313" key="4">
    <source>
        <dbReference type="EMBL" id="SDO89856.1"/>
    </source>
</evidence>
<accession>A0A1H0NBE6</accession>
<dbReference type="FunFam" id="3.40.50.720:FF:000240">
    <property type="entry name" value="SDR family oxidoreductase"/>
    <property type="match status" value="1"/>
</dbReference>
<dbReference type="SMART" id="SM00822">
    <property type="entry name" value="PKS_KR"/>
    <property type="match status" value="1"/>
</dbReference>
<organism evidence="4 5">
    <name type="scientific">Pedococcus dokdonensis</name>
    <dbReference type="NCBI Taxonomy" id="443156"/>
    <lineage>
        <taxon>Bacteria</taxon>
        <taxon>Bacillati</taxon>
        <taxon>Actinomycetota</taxon>
        <taxon>Actinomycetes</taxon>
        <taxon>Micrococcales</taxon>
        <taxon>Intrasporangiaceae</taxon>
        <taxon>Pedococcus</taxon>
    </lineage>
</organism>
<dbReference type="NCBIfam" id="NF005559">
    <property type="entry name" value="PRK07231.1"/>
    <property type="match status" value="1"/>
</dbReference>
<dbReference type="GO" id="GO:0016616">
    <property type="term" value="F:oxidoreductase activity, acting on the CH-OH group of donors, NAD or NADP as acceptor"/>
    <property type="evidence" value="ECO:0007669"/>
    <property type="project" value="TreeGrafter"/>
</dbReference>
<dbReference type="InterPro" id="IPR057326">
    <property type="entry name" value="KR_dom"/>
</dbReference>
<dbReference type="RefSeq" id="WP_091782015.1">
    <property type="nucleotide sequence ID" value="NZ_LT629711.1"/>
</dbReference>
<keyword evidence="2" id="KW-0560">Oxidoreductase</keyword>
<evidence type="ECO:0000313" key="5">
    <source>
        <dbReference type="Proteomes" id="UP000199077"/>
    </source>
</evidence>
<dbReference type="SUPFAM" id="SSF51735">
    <property type="entry name" value="NAD(P)-binding Rossmann-fold domains"/>
    <property type="match status" value="1"/>
</dbReference>
<evidence type="ECO:0000256" key="1">
    <source>
        <dbReference type="ARBA" id="ARBA00006484"/>
    </source>
</evidence>
<dbReference type="PANTHER" id="PTHR42760:SF115">
    <property type="entry name" value="3-OXOACYL-[ACYL-CARRIER-PROTEIN] REDUCTASE FABG"/>
    <property type="match status" value="1"/>
</dbReference>
<dbReference type="PRINTS" id="PR00081">
    <property type="entry name" value="GDHRDH"/>
</dbReference>
<dbReference type="InterPro" id="IPR036291">
    <property type="entry name" value="NAD(P)-bd_dom_sf"/>
</dbReference>
<dbReference type="AlphaFoldDB" id="A0A1H0NBE6"/>
<dbReference type="PROSITE" id="PS00061">
    <property type="entry name" value="ADH_SHORT"/>
    <property type="match status" value="1"/>
</dbReference>
<dbReference type="Pfam" id="PF13561">
    <property type="entry name" value="adh_short_C2"/>
    <property type="match status" value="1"/>
</dbReference>
<dbReference type="OrthoDB" id="286404at2"/>
<dbReference type="PANTHER" id="PTHR42760">
    <property type="entry name" value="SHORT-CHAIN DEHYDROGENASES/REDUCTASES FAMILY MEMBER"/>
    <property type="match status" value="1"/>
</dbReference>
<dbReference type="InterPro" id="IPR020904">
    <property type="entry name" value="Sc_DH/Rdtase_CS"/>
</dbReference>
<dbReference type="STRING" id="443156.SAMN04489867_0892"/>
<gene>
    <name evidence="4" type="ORF">SAMN04489867_0892</name>
</gene>
<evidence type="ECO:0000256" key="2">
    <source>
        <dbReference type="ARBA" id="ARBA00023002"/>
    </source>
</evidence>
<dbReference type="InterPro" id="IPR002347">
    <property type="entry name" value="SDR_fam"/>
</dbReference>
<proteinExistence type="inferred from homology"/>
<comment type="similarity">
    <text evidence="1">Belongs to the short-chain dehydrogenases/reductases (SDR) family.</text>
</comment>
<dbReference type="EMBL" id="LT629711">
    <property type="protein sequence ID" value="SDO89856.1"/>
    <property type="molecule type" value="Genomic_DNA"/>
</dbReference>
<dbReference type="GO" id="GO:0005975">
    <property type="term" value="P:carbohydrate metabolic process"/>
    <property type="evidence" value="ECO:0007669"/>
    <property type="project" value="UniProtKB-ARBA"/>
</dbReference>
<reference evidence="5" key="1">
    <citation type="submission" date="2016-10" db="EMBL/GenBank/DDBJ databases">
        <authorList>
            <person name="Varghese N."/>
            <person name="Submissions S."/>
        </authorList>
    </citation>
    <scope>NUCLEOTIDE SEQUENCE [LARGE SCALE GENOMIC DNA]</scope>
    <source>
        <strain evidence="5">DSM 22329</strain>
    </source>
</reference>
<dbReference type="Gene3D" id="3.40.50.720">
    <property type="entry name" value="NAD(P)-binding Rossmann-like Domain"/>
    <property type="match status" value="1"/>
</dbReference>
<dbReference type="Proteomes" id="UP000199077">
    <property type="component" value="Chromosome I"/>
</dbReference>
<protein>
    <submittedName>
        <fullName evidence="4">NAD(P)-dependent dehydrogenase, short-chain alcohol dehydrogenase family</fullName>
    </submittedName>
</protein>